<dbReference type="InterPro" id="IPR000571">
    <property type="entry name" value="Znf_CCCH"/>
</dbReference>
<accession>A0A6J8ERD3</accession>
<keyword evidence="5" id="KW-1185">Reference proteome</keyword>
<feature type="domain" description="C3H1-type" evidence="3">
    <location>
        <begin position="258"/>
        <end position="285"/>
    </location>
</feature>
<evidence type="ECO:0000256" key="1">
    <source>
        <dbReference type="PROSITE-ProRule" id="PRU00723"/>
    </source>
</evidence>
<sequence length="387" mass="45116">MPRRRNEYRRRLRPRVNDVRVQQPAPHEEPAPEEEPVPEEVVQVVNRGRRGNRRRAAPEHQQADQPVEPNNQPPPQKQMKTTAVQAGPGNTLNNTGPLLMPCANEIDIIVSQQIKEKIWNFEYVDFGNLLKQNSQYYSNVDQKQSVTVENGMLVISNKPLKVNTINNIELWTEAFAHFSKILLQKHASLAQDLFTYMSIIRDAISDAPFDRVYQYDRQFRLRVSLNHSKSWSEIDGFLWLKFIAKGLQGTPNPVVYQANLQKPCYDFNFKGFCQKSQCFYRHNCMKCSLQHPALSCVRFDRLQDLSKDRYDIWKMGHSPINIKQLQLFLRDYPNEQDKQILFKGFKFGFSLNYHGPRFPFESKNLKSVLSNPVGARFKIESEISLEE</sequence>
<keyword evidence="1" id="KW-0862">Zinc</keyword>
<evidence type="ECO:0000256" key="2">
    <source>
        <dbReference type="SAM" id="MobiDB-lite"/>
    </source>
</evidence>
<dbReference type="OrthoDB" id="6149021at2759"/>
<dbReference type="AlphaFoldDB" id="A0A6J8ERD3"/>
<reference evidence="4 5" key="1">
    <citation type="submission" date="2020-06" db="EMBL/GenBank/DDBJ databases">
        <authorList>
            <person name="Li R."/>
            <person name="Bekaert M."/>
        </authorList>
    </citation>
    <scope>NUCLEOTIDE SEQUENCE [LARGE SCALE GENOMIC DNA]</scope>
    <source>
        <strain evidence="5">wild</strain>
    </source>
</reference>
<dbReference type="PANTHER" id="PTHR35558">
    <property type="entry name" value="SGNH_HYDRO DOMAIN-CONTAINING PROTEIN"/>
    <property type="match status" value="1"/>
</dbReference>
<keyword evidence="1" id="KW-0863">Zinc-finger</keyword>
<proteinExistence type="predicted"/>
<feature type="compositionally biased region" description="Polar residues" evidence="2">
    <location>
        <begin position="79"/>
        <end position="92"/>
    </location>
</feature>
<keyword evidence="1" id="KW-0479">Metal-binding</keyword>
<evidence type="ECO:0000313" key="4">
    <source>
        <dbReference type="EMBL" id="CAC5423078.1"/>
    </source>
</evidence>
<gene>
    <name evidence="4" type="ORF">MCOR_55085</name>
</gene>
<feature type="region of interest" description="Disordered" evidence="2">
    <location>
        <begin position="1"/>
        <end position="92"/>
    </location>
</feature>
<evidence type="ECO:0000313" key="5">
    <source>
        <dbReference type="Proteomes" id="UP000507470"/>
    </source>
</evidence>
<feature type="compositionally biased region" description="Basic residues" evidence="2">
    <location>
        <begin position="1"/>
        <end position="14"/>
    </location>
</feature>
<organism evidence="4 5">
    <name type="scientific">Mytilus coruscus</name>
    <name type="common">Sea mussel</name>
    <dbReference type="NCBI Taxonomy" id="42192"/>
    <lineage>
        <taxon>Eukaryota</taxon>
        <taxon>Metazoa</taxon>
        <taxon>Spiralia</taxon>
        <taxon>Lophotrochozoa</taxon>
        <taxon>Mollusca</taxon>
        <taxon>Bivalvia</taxon>
        <taxon>Autobranchia</taxon>
        <taxon>Pteriomorphia</taxon>
        <taxon>Mytilida</taxon>
        <taxon>Mytiloidea</taxon>
        <taxon>Mytilidae</taxon>
        <taxon>Mytilinae</taxon>
        <taxon>Mytilus</taxon>
    </lineage>
</organism>
<evidence type="ECO:0000259" key="3">
    <source>
        <dbReference type="PROSITE" id="PS50103"/>
    </source>
</evidence>
<dbReference type="PROSITE" id="PS50103">
    <property type="entry name" value="ZF_C3H1"/>
    <property type="match status" value="1"/>
</dbReference>
<dbReference type="GO" id="GO:0008270">
    <property type="term" value="F:zinc ion binding"/>
    <property type="evidence" value="ECO:0007669"/>
    <property type="project" value="UniProtKB-KW"/>
</dbReference>
<dbReference type="EMBL" id="CACVKT020009706">
    <property type="protein sequence ID" value="CAC5423078.1"/>
    <property type="molecule type" value="Genomic_DNA"/>
</dbReference>
<dbReference type="PANTHER" id="PTHR35558:SF1">
    <property type="entry name" value="ENDONUCLEASE_EXONUCLEASE_PHOSPHATASE DOMAIN-CONTAINING PROTEIN"/>
    <property type="match status" value="1"/>
</dbReference>
<name>A0A6J8ERD3_MYTCO</name>
<dbReference type="Proteomes" id="UP000507470">
    <property type="component" value="Unassembled WGS sequence"/>
</dbReference>
<feature type="zinc finger region" description="C3H1-type" evidence="1">
    <location>
        <begin position="258"/>
        <end position="285"/>
    </location>
</feature>
<protein>
    <recommendedName>
        <fullName evidence="3">C3H1-type domain-containing protein</fullName>
    </recommendedName>
</protein>